<organism evidence="7 8">
    <name type="scientific">Humibacter ginsenosidimutans</name>
    <dbReference type="NCBI Taxonomy" id="2599293"/>
    <lineage>
        <taxon>Bacteria</taxon>
        <taxon>Bacillati</taxon>
        <taxon>Actinomycetota</taxon>
        <taxon>Actinomycetes</taxon>
        <taxon>Micrococcales</taxon>
        <taxon>Microbacteriaceae</taxon>
        <taxon>Humibacter</taxon>
    </lineage>
</organism>
<dbReference type="Proteomes" id="UP000320216">
    <property type="component" value="Chromosome"/>
</dbReference>
<dbReference type="AlphaFoldDB" id="A0A5B8M772"/>
<name>A0A5B8M772_9MICO</name>
<evidence type="ECO:0000256" key="1">
    <source>
        <dbReference type="ARBA" id="ARBA00005417"/>
    </source>
</evidence>
<dbReference type="EMBL" id="CP042305">
    <property type="protein sequence ID" value="QDZ15462.1"/>
    <property type="molecule type" value="Genomic_DNA"/>
</dbReference>
<dbReference type="PANTHER" id="PTHR43335:SF4">
    <property type="entry name" value="ABC TRANSPORTER, ATP-BINDING PROTEIN"/>
    <property type="match status" value="1"/>
</dbReference>
<evidence type="ECO:0000313" key="8">
    <source>
        <dbReference type="Proteomes" id="UP000320216"/>
    </source>
</evidence>
<feature type="region of interest" description="Disordered" evidence="5">
    <location>
        <begin position="330"/>
        <end position="352"/>
    </location>
</feature>
<keyword evidence="2" id="KW-0813">Transport</keyword>
<accession>A0A5B8M772</accession>
<comment type="similarity">
    <text evidence="1">Belongs to the ABC transporter superfamily.</text>
</comment>
<evidence type="ECO:0000256" key="2">
    <source>
        <dbReference type="ARBA" id="ARBA00022448"/>
    </source>
</evidence>
<dbReference type="Gene3D" id="3.40.50.300">
    <property type="entry name" value="P-loop containing nucleotide triphosphate hydrolases"/>
    <property type="match status" value="1"/>
</dbReference>
<keyword evidence="3" id="KW-0547">Nucleotide-binding</keyword>
<protein>
    <submittedName>
        <fullName evidence="7">ABC transporter ATP-binding protein</fullName>
    </submittedName>
</protein>
<keyword evidence="8" id="KW-1185">Reference proteome</keyword>
<gene>
    <name evidence="7" type="ORF">FPZ11_12465</name>
</gene>
<dbReference type="GO" id="GO:0005524">
    <property type="term" value="F:ATP binding"/>
    <property type="evidence" value="ECO:0007669"/>
    <property type="project" value="UniProtKB-KW"/>
</dbReference>
<proteinExistence type="inferred from homology"/>
<evidence type="ECO:0000256" key="5">
    <source>
        <dbReference type="SAM" id="MobiDB-lite"/>
    </source>
</evidence>
<dbReference type="SMART" id="SM00382">
    <property type="entry name" value="AAA"/>
    <property type="match status" value="1"/>
</dbReference>
<dbReference type="SUPFAM" id="SSF52540">
    <property type="entry name" value="P-loop containing nucleoside triphosphate hydrolases"/>
    <property type="match status" value="1"/>
</dbReference>
<feature type="domain" description="ABC transporter" evidence="6">
    <location>
        <begin position="6"/>
        <end position="234"/>
    </location>
</feature>
<evidence type="ECO:0000256" key="3">
    <source>
        <dbReference type="ARBA" id="ARBA00022741"/>
    </source>
</evidence>
<dbReference type="CDD" id="cd03230">
    <property type="entry name" value="ABC_DR_subfamily_A"/>
    <property type="match status" value="1"/>
</dbReference>
<dbReference type="KEGG" id="huw:FPZ11_12465"/>
<reference evidence="7 8" key="1">
    <citation type="submission" date="2019-07" db="EMBL/GenBank/DDBJ databases">
        <title>Full genome sequence of Humibacter sp. WJ7-1.</title>
        <authorList>
            <person name="Im W.-T."/>
        </authorList>
    </citation>
    <scope>NUCLEOTIDE SEQUENCE [LARGE SCALE GENOMIC DNA]</scope>
    <source>
        <strain evidence="7 8">WJ7-1</strain>
    </source>
</reference>
<keyword evidence="4 7" id="KW-0067">ATP-binding</keyword>
<dbReference type="InterPro" id="IPR027417">
    <property type="entry name" value="P-loop_NTPase"/>
</dbReference>
<dbReference type="InterPro" id="IPR003593">
    <property type="entry name" value="AAA+_ATPase"/>
</dbReference>
<dbReference type="GO" id="GO:0016887">
    <property type="term" value="F:ATP hydrolysis activity"/>
    <property type="evidence" value="ECO:0007669"/>
    <property type="project" value="InterPro"/>
</dbReference>
<dbReference type="RefSeq" id="WP_146321366.1">
    <property type="nucleotide sequence ID" value="NZ_CP042305.1"/>
</dbReference>
<dbReference type="PANTHER" id="PTHR43335">
    <property type="entry name" value="ABC TRANSPORTER, ATP-BINDING PROTEIN"/>
    <property type="match status" value="1"/>
</dbReference>
<evidence type="ECO:0000313" key="7">
    <source>
        <dbReference type="EMBL" id="QDZ15462.1"/>
    </source>
</evidence>
<sequence length="352" mass="36842">MSEPALQTSALTKEYKGTRVLDAVDLAVEHGSVFGFLGPNGAGKTTTLRLVTGLARPTSGAIRVLGHDVASVGAATRAELGFLPDVPAFYDWMTAPEYLRFAGGLFGLEHRVLTQRVGMLLDQAGLAGVTTRIGGFSRGMKQRLGIAQALINAPRLLLLDEPTSALDPIGRKEVLDLIETLRGRTTVFFSTHLLGDVERVCDTVAILDHGRVLTQAPITELKSRYSSSKVVVEVTGRVPELVAALDASPWAASVEAPRARGGIVAAGAGAGDSGGEPVAITVTVTDVAEARLGIPRIVADLGVGLVRFEAAELTLEEVFVDLVGEADRGGGASRGAEGDSIGVVTTERETQR</sequence>
<dbReference type="OrthoDB" id="9804819at2"/>
<dbReference type="InterPro" id="IPR003439">
    <property type="entry name" value="ABC_transporter-like_ATP-bd"/>
</dbReference>
<dbReference type="PROSITE" id="PS50893">
    <property type="entry name" value="ABC_TRANSPORTER_2"/>
    <property type="match status" value="1"/>
</dbReference>
<evidence type="ECO:0000256" key="4">
    <source>
        <dbReference type="ARBA" id="ARBA00022840"/>
    </source>
</evidence>
<dbReference type="Pfam" id="PF00005">
    <property type="entry name" value="ABC_tran"/>
    <property type="match status" value="1"/>
</dbReference>
<evidence type="ECO:0000259" key="6">
    <source>
        <dbReference type="PROSITE" id="PS50893"/>
    </source>
</evidence>